<dbReference type="Pfam" id="PF25871">
    <property type="entry name" value="HTH_76"/>
    <property type="match status" value="1"/>
</dbReference>
<sequence>MALSEEPNDGPTPFQRYAAYPFSSDEEYQNGLASIIAGGALDNDPPDDIREEILRRTRVFYFNRVAGTAITMDAAREYELAQAGAGAPTPPSGVLAPPVSSGSGDDPEPVVLSFAQLQALIEAGKADQIPNNKFIPEELNEAPPSTSAAPARKKPWETDSEYAVATQGA</sequence>
<dbReference type="PANTHER" id="PTHR36855:SF1">
    <property type="entry name" value="PEROXISOME MEMBRANE ANCHOR PROTEIN PEX14P N-TERMINAL DOMAIN-CONTAINING PROTEIN"/>
    <property type="match status" value="1"/>
</dbReference>
<dbReference type="Proteomes" id="UP001222325">
    <property type="component" value="Unassembled WGS sequence"/>
</dbReference>
<accession>A0AAD6XK24</accession>
<protein>
    <submittedName>
        <fullName evidence="4">Uncharacterized protein</fullName>
    </submittedName>
</protein>
<dbReference type="EMBL" id="JARJCN010000039">
    <property type="protein sequence ID" value="KAJ7084046.1"/>
    <property type="molecule type" value="Genomic_DNA"/>
</dbReference>
<dbReference type="Pfam" id="PF17733">
    <property type="entry name" value="KPWE_dom"/>
    <property type="match status" value="1"/>
</dbReference>
<organism evidence="4 5">
    <name type="scientific">Mycena belliarum</name>
    <dbReference type="NCBI Taxonomy" id="1033014"/>
    <lineage>
        <taxon>Eukaryota</taxon>
        <taxon>Fungi</taxon>
        <taxon>Dikarya</taxon>
        <taxon>Basidiomycota</taxon>
        <taxon>Agaricomycotina</taxon>
        <taxon>Agaricomycetes</taxon>
        <taxon>Agaricomycetidae</taxon>
        <taxon>Agaricales</taxon>
        <taxon>Marasmiineae</taxon>
        <taxon>Mycenaceae</taxon>
        <taxon>Mycena</taxon>
    </lineage>
</organism>
<evidence type="ECO:0000259" key="2">
    <source>
        <dbReference type="Pfam" id="PF17733"/>
    </source>
</evidence>
<evidence type="ECO:0000256" key="1">
    <source>
        <dbReference type="SAM" id="MobiDB-lite"/>
    </source>
</evidence>
<feature type="domain" description="Peroxisomal membrane protein PEX14-like KPWE" evidence="2">
    <location>
        <begin position="111"/>
        <end position="158"/>
    </location>
</feature>
<feature type="domain" description="PEX14-like helix-turn-helix" evidence="3">
    <location>
        <begin position="13"/>
        <end position="82"/>
    </location>
</feature>
<feature type="region of interest" description="Disordered" evidence="1">
    <location>
        <begin position="82"/>
        <end position="108"/>
    </location>
</feature>
<feature type="region of interest" description="Disordered" evidence="1">
    <location>
        <begin position="133"/>
        <end position="169"/>
    </location>
</feature>
<gene>
    <name evidence="4" type="ORF">B0H15DRAFT_784543</name>
</gene>
<evidence type="ECO:0000313" key="4">
    <source>
        <dbReference type="EMBL" id="KAJ7084046.1"/>
    </source>
</evidence>
<evidence type="ECO:0000259" key="3">
    <source>
        <dbReference type="Pfam" id="PF25871"/>
    </source>
</evidence>
<name>A0AAD6XK24_9AGAR</name>
<proteinExistence type="predicted"/>
<dbReference type="PANTHER" id="PTHR36855">
    <property type="entry name" value="CHROMOSOME 10, WHOLE GENOME SHOTGUN SEQUENCE"/>
    <property type="match status" value="1"/>
</dbReference>
<comment type="caution">
    <text evidence="4">The sequence shown here is derived from an EMBL/GenBank/DDBJ whole genome shotgun (WGS) entry which is preliminary data.</text>
</comment>
<dbReference type="InterPro" id="IPR040554">
    <property type="entry name" value="KPWE_PEX14_dom"/>
</dbReference>
<dbReference type="InterPro" id="IPR058841">
    <property type="entry name" value="HTH_76"/>
</dbReference>
<dbReference type="AlphaFoldDB" id="A0AAD6XK24"/>
<evidence type="ECO:0000313" key="5">
    <source>
        <dbReference type="Proteomes" id="UP001222325"/>
    </source>
</evidence>
<reference evidence="4" key="1">
    <citation type="submission" date="2023-03" db="EMBL/GenBank/DDBJ databases">
        <title>Massive genome expansion in bonnet fungi (Mycena s.s.) driven by repeated elements and novel gene families across ecological guilds.</title>
        <authorList>
            <consortium name="Lawrence Berkeley National Laboratory"/>
            <person name="Harder C.B."/>
            <person name="Miyauchi S."/>
            <person name="Viragh M."/>
            <person name="Kuo A."/>
            <person name="Thoen E."/>
            <person name="Andreopoulos B."/>
            <person name="Lu D."/>
            <person name="Skrede I."/>
            <person name="Drula E."/>
            <person name="Henrissat B."/>
            <person name="Morin E."/>
            <person name="Kohler A."/>
            <person name="Barry K."/>
            <person name="LaButti K."/>
            <person name="Morin E."/>
            <person name="Salamov A."/>
            <person name="Lipzen A."/>
            <person name="Mereny Z."/>
            <person name="Hegedus B."/>
            <person name="Baldrian P."/>
            <person name="Stursova M."/>
            <person name="Weitz H."/>
            <person name="Taylor A."/>
            <person name="Grigoriev I.V."/>
            <person name="Nagy L.G."/>
            <person name="Martin F."/>
            <person name="Kauserud H."/>
        </authorList>
    </citation>
    <scope>NUCLEOTIDE SEQUENCE</scope>
    <source>
        <strain evidence="4">CBHHK173m</strain>
    </source>
</reference>
<keyword evidence="5" id="KW-1185">Reference proteome</keyword>